<dbReference type="PANTHER" id="PTHR42877">
    <property type="entry name" value="L-ORNITHINE N(5)-MONOOXYGENASE-RELATED"/>
    <property type="match status" value="1"/>
</dbReference>
<feature type="region of interest" description="Disordered" evidence="5">
    <location>
        <begin position="943"/>
        <end position="964"/>
    </location>
</feature>
<dbReference type="EMBL" id="LTAN01000002">
    <property type="protein sequence ID" value="OBR14603.1"/>
    <property type="molecule type" value="Genomic_DNA"/>
</dbReference>
<dbReference type="PRINTS" id="PR00080">
    <property type="entry name" value="SDRFAMILY"/>
</dbReference>
<dbReference type="Pfam" id="PF00172">
    <property type="entry name" value="Zn_clus"/>
    <property type="match status" value="1"/>
</dbReference>
<reference evidence="8" key="1">
    <citation type="journal article" date="2017" name="BMC Genomics">
        <title>Gapless genome assembly of Colletotrichum higginsianum reveals chromosome structure and association of transposable elements with secondary metabolite gene clusters.</title>
        <authorList>
            <person name="Dallery J.-F."/>
            <person name="Lapalu N."/>
            <person name="Zampounis A."/>
            <person name="Pigne S."/>
            <person name="Luyten I."/>
            <person name="Amselem J."/>
            <person name="Wittenberg A.H.J."/>
            <person name="Zhou S."/>
            <person name="de Queiroz M.V."/>
            <person name="Robin G.P."/>
            <person name="Auger A."/>
            <person name="Hainaut M."/>
            <person name="Henrissat B."/>
            <person name="Kim K.-T."/>
            <person name="Lee Y.-H."/>
            <person name="Lespinet O."/>
            <person name="Schwartz D.C."/>
            <person name="Thon M.R."/>
            <person name="O'Connell R.J."/>
        </authorList>
    </citation>
    <scope>NUCLEOTIDE SEQUENCE [LARGE SCALE GENOMIC DNA]</scope>
    <source>
        <strain evidence="8">IMI 349063</strain>
    </source>
</reference>
<dbReference type="Gene3D" id="4.10.240.10">
    <property type="entry name" value="Zn(2)-C6 fungal-type DNA-binding domain"/>
    <property type="match status" value="1"/>
</dbReference>
<keyword evidence="4" id="KW-0539">Nucleus</keyword>
<dbReference type="GO" id="GO:0008270">
    <property type="term" value="F:zinc ion binding"/>
    <property type="evidence" value="ECO:0007669"/>
    <property type="project" value="InterPro"/>
</dbReference>
<dbReference type="InterPro" id="IPR051209">
    <property type="entry name" value="FAD-bind_Monooxygenase_sf"/>
</dbReference>
<dbReference type="SMART" id="SM00066">
    <property type="entry name" value="GAL4"/>
    <property type="match status" value="1"/>
</dbReference>
<dbReference type="CDD" id="cd12148">
    <property type="entry name" value="fungal_TF_MHR"/>
    <property type="match status" value="1"/>
</dbReference>
<sequence length="1706" mass="190952">MTTLLRNLTIDTLAAALRGTILNPGLTASVAAAVTWLLEPGTFGSRGLHASLFQLGLAAWVLTAAGLVLRLHEQLNMWTANNWTRDSTWDWDKEIVLITGASSGIGATMAQQLIARNPRTKVVVVDYVPLTWQPTPRSDVRYFKCDLSDQTAIRVLCDRVRREVGNPTVLVNNAGLSRGFTVLDGTYADVELTINTNLVAPFLLVKEFLPHMVESNHGHIIHVGSMSSMMPPARIADYAATKAGLIALHEALQLELKYIHQAPKTGQSAFLFPLLEPETVARRLVDTLYSGLGKTIYLPGIMRYMAMLRGGPEWLLKISREQTQKIKVDYVGYQKEYNIPLGKIVLHVSRRDLKRNKWERKLSGLFSDEKHKHTHTPRRWRDSKGSTETSRAGKVSYSQFACIGSGFAAIGLGAQLKRWYGIENVQFFERHHRLGGTWFINRYPGCACDVPSVLYSFSFEPNPNWTRVLPTYFELWSYLNRVAHKYDLVRKMAFDALVERCEWIEERARWRMTIRHLKSGAIYFHECQFLFAGTGALVTPREIDVPGADTFKGVISHTGRWKPEINVEGKRVVLFGNGCTAAQVVPSILHKTQSLTQIVRSKHWIFPPIDAKIPDWVRLGLNRIPGMTTLQRFIVFVAAEYSLLGFPLTEAGKRFRAQQQKITEGYMRATAPTKYHDLLIPDFEVGCKRRIFDSGYLKSLHADNMTLTNEKPLEIVPEGVRTEKRLIEADVIILANGYHTNEFAAGVEVVGRGGETMQSHWESFGGPEAYNCSALSGFPNFILLLGPNAATGHTSSIMALENSINYALRVLKPALEGRASTVDLKREAEQAYSDTIQAALQNTVWNSGCQSWYLIESGKGSKTWNAMSYPYSQAYFWYRCLFPVWSDWDYGGPATMASSIRKRWSDVWFLVLLVVAGLTFWIYLVKGTEGAAVPEVLVEDSRHRRERGAGSRQPNTPKMPPDLQERRRRRKIALACEPCRERKARCDGGKPICSTCQRRSLDLEHCVYKTGNARTACSDDYTKTLHERIRKLEQACASHGIDINTLEATEQYDRTPLERRTSLVHNSSPLEAPGIMDQQPVQLPSPCSGVGVGVGVDHSCDARSVTAMGTIFAEDNLDDSLDNVNNDFYGSSSAVSFLKETMKEAYSAMNPLPSRVEPSVLFKNHRQTALVPDRSPFADFNKFLLPPRPFADHLIQVYFRRIHYLYPVFHRPAFEHAYETLWRPSTAVDDAAASNPFHGVGLGCSPGADSRTIVFHAALNSMFALACNHADLTPPEKAKGVEVFILRSRQFFSVDLLEKNNLGVVQTLLLCGLVMQGTPFPDRCWNAIGAACRIAQGLGLHMEASREPGNATLEKEIRRRTWHGCVILDTLVSMTFGRPTTAACFFADDPLPQLQSVTETDFEKVRLQFSSQSLKLSLLLDDILWRMYQPWKNRHRDGRLRGSRADETASLDAIVELDAQLDDFETSVPYFLSWLSSSPSEGIAAEDQQTIAIQKNVLNARPVLTKLLAGFARPRQEPDVGEPTPRHFPDKGLRAPFTTECARVCVDAASRLIALVDSSCKADTTGAWWWNSLCEEAPKQTALDACAAGLVLIICRMYPPLWARLDHTAIAASWERCQGILDSIANVSISARKSLDLLRKIDGAVTKLLTVRGAPLFEEQIEPSLCADMTGGYFFSGEIDVSNFLDPDPMSFFRGWEMADDESRNP</sequence>
<keyword evidence="2" id="KW-0479">Metal-binding</keyword>
<dbReference type="Gene3D" id="3.50.50.60">
    <property type="entry name" value="FAD/NAD(P)-binding domain"/>
    <property type="match status" value="2"/>
</dbReference>
<dbReference type="InterPro" id="IPR002347">
    <property type="entry name" value="SDR_fam"/>
</dbReference>
<evidence type="ECO:0000256" key="3">
    <source>
        <dbReference type="ARBA" id="ARBA00022857"/>
    </source>
</evidence>
<dbReference type="GeneID" id="28862411"/>
<dbReference type="PROSITE" id="PS50048">
    <property type="entry name" value="ZN2_CY6_FUNGAL_2"/>
    <property type="match status" value="1"/>
</dbReference>
<dbReference type="Pfam" id="PF13450">
    <property type="entry name" value="NAD_binding_8"/>
    <property type="match status" value="1"/>
</dbReference>
<dbReference type="Pfam" id="PF00106">
    <property type="entry name" value="adh_short"/>
    <property type="match status" value="1"/>
</dbReference>
<dbReference type="CDD" id="cd00067">
    <property type="entry name" value="GAL4"/>
    <property type="match status" value="1"/>
</dbReference>
<gene>
    <name evidence="7" type="ORF">CH63R_03329</name>
</gene>
<dbReference type="InterPro" id="IPR020904">
    <property type="entry name" value="Sc_DH/Rdtase_CS"/>
</dbReference>
<dbReference type="OrthoDB" id="424974at2759"/>
<name>A0A1B7YRF1_COLHI</name>
<evidence type="ECO:0000313" key="8">
    <source>
        <dbReference type="Proteomes" id="UP000092177"/>
    </source>
</evidence>
<feature type="domain" description="Zn(2)-C6 fungal-type" evidence="6">
    <location>
        <begin position="975"/>
        <end position="1008"/>
    </location>
</feature>
<dbReference type="KEGG" id="chig:CH63R_03329"/>
<evidence type="ECO:0000256" key="1">
    <source>
        <dbReference type="ARBA" id="ARBA00010139"/>
    </source>
</evidence>
<comment type="caution">
    <text evidence="7">The sequence shown here is derived from an EMBL/GenBank/DDBJ whole genome shotgun (WGS) entry which is preliminary data.</text>
</comment>
<evidence type="ECO:0000256" key="4">
    <source>
        <dbReference type="ARBA" id="ARBA00023242"/>
    </source>
</evidence>
<dbReference type="PANTHER" id="PTHR42877:SF10">
    <property type="entry name" value="L-ORNITHINE N(5)-OXYGENASE"/>
    <property type="match status" value="1"/>
</dbReference>
<feature type="region of interest" description="Disordered" evidence="5">
    <location>
        <begin position="370"/>
        <end position="389"/>
    </location>
</feature>
<dbReference type="PROSITE" id="PS00061">
    <property type="entry name" value="ADH_SHORT"/>
    <property type="match status" value="1"/>
</dbReference>
<keyword evidence="3" id="KW-0521">NADP</keyword>
<organism evidence="7 8">
    <name type="scientific">Colletotrichum higginsianum (strain IMI 349063)</name>
    <name type="common">Crucifer anthracnose fungus</name>
    <dbReference type="NCBI Taxonomy" id="759273"/>
    <lineage>
        <taxon>Eukaryota</taxon>
        <taxon>Fungi</taxon>
        <taxon>Dikarya</taxon>
        <taxon>Ascomycota</taxon>
        <taxon>Pezizomycotina</taxon>
        <taxon>Sordariomycetes</taxon>
        <taxon>Hypocreomycetidae</taxon>
        <taxon>Glomerellales</taxon>
        <taxon>Glomerellaceae</taxon>
        <taxon>Colletotrichum</taxon>
        <taxon>Colletotrichum destructivum species complex</taxon>
    </lineage>
</organism>
<evidence type="ECO:0000256" key="2">
    <source>
        <dbReference type="ARBA" id="ARBA00022723"/>
    </source>
</evidence>
<dbReference type="InterPro" id="IPR007219">
    <property type="entry name" value="XnlR_reg_dom"/>
</dbReference>
<evidence type="ECO:0000256" key="5">
    <source>
        <dbReference type="SAM" id="MobiDB-lite"/>
    </source>
</evidence>
<dbReference type="SMART" id="SM00906">
    <property type="entry name" value="Fungal_trans"/>
    <property type="match status" value="1"/>
</dbReference>
<evidence type="ECO:0000259" key="6">
    <source>
        <dbReference type="PROSITE" id="PS50048"/>
    </source>
</evidence>
<dbReference type="SUPFAM" id="SSF51905">
    <property type="entry name" value="FAD/NAD(P)-binding domain"/>
    <property type="match status" value="2"/>
</dbReference>
<dbReference type="PRINTS" id="PR00081">
    <property type="entry name" value="GDHRDH"/>
</dbReference>
<dbReference type="SUPFAM" id="SSF57701">
    <property type="entry name" value="Zn2/Cys6 DNA-binding domain"/>
    <property type="match status" value="1"/>
</dbReference>
<dbReference type="InterPro" id="IPR036188">
    <property type="entry name" value="FAD/NAD-bd_sf"/>
</dbReference>
<proteinExistence type="inferred from homology"/>
<comment type="similarity">
    <text evidence="1">Belongs to the FAD-binding monooxygenase family.</text>
</comment>
<dbReference type="InterPro" id="IPR036864">
    <property type="entry name" value="Zn2-C6_fun-type_DNA-bd_sf"/>
</dbReference>
<dbReference type="Proteomes" id="UP000092177">
    <property type="component" value="Chromosome 2"/>
</dbReference>
<protein>
    <submittedName>
        <fullName evidence="7">Fungal specific transcription factor domain-containing protein</fullName>
    </submittedName>
</protein>
<dbReference type="SUPFAM" id="SSF51735">
    <property type="entry name" value="NAD(P)-binding Rossmann-fold domains"/>
    <property type="match status" value="1"/>
</dbReference>
<dbReference type="RefSeq" id="XP_018163120.1">
    <property type="nucleotide sequence ID" value="XM_018298304.1"/>
</dbReference>
<evidence type="ECO:0000313" key="7">
    <source>
        <dbReference type="EMBL" id="OBR14603.1"/>
    </source>
</evidence>
<dbReference type="Gene3D" id="3.40.50.720">
    <property type="entry name" value="NAD(P)-binding Rossmann-like Domain"/>
    <property type="match status" value="1"/>
</dbReference>
<dbReference type="InterPro" id="IPR001138">
    <property type="entry name" value="Zn2Cys6_DnaBD"/>
</dbReference>
<dbReference type="Pfam" id="PF04082">
    <property type="entry name" value="Fungal_trans"/>
    <property type="match status" value="1"/>
</dbReference>
<accession>A0A1B7YRF1</accession>
<dbReference type="GO" id="GO:0006351">
    <property type="term" value="P:DNA-templated transcription"/>
    <property type="evidence" value="ECO:0007669"/>
    <property type="project" value="InterPro"/>
</dbReference>
<dbReference type="GO" id="GO:0000981">
    <property type="term" value="F:DNA-binding transcription factor activity, RNA polymerase II-specific"/>
    <property type="evidence" value="ECO:0007669"/>
    <property type="project" value="InterPro"/>
</dbReference>
<dbReference type="VEuPathDB" id="FungiDB:CH63R_03329"/>
<dbReference type="InterPro" id="IPR036291">
    <property type="entry name" value="NAD(P)-bd_dom_sf"/>
</dbReference>
<keyword evidence="8" id="KW-1185">Reference proteome</keyword>
<dbReference type="GO" id="GO:0003677">
    <property type="term" value="F:DNA binding"/>
    <property type="evidence" value="ECO:0007669"/>
    <property type="project" value="InterPro"/>
</dbReference>